<evidence type="ECO:0000313" key="1">
    <source>
        <dbReference type="EMBL" id="CDI59270.1"/>
    </source>
</evidence>
<comment type="caution">
    <text evidence="1">The sequence shown here is derived from an EMBL/GenBank/DDBJ whole genome shotgun (WGS) entry which is preliminary data.</text>
</comment>
<keyword evidence="2" id="KW-1185">Reference proteome</keyword>
<dbReference type="AlphaFoldDB" id="U6F9L4"/>
<dbReference type="HOGENOM" id="CLU_3424777_0_0_9"/>
<accession>U6F9L4</accession>
<protein>
    <submittedName>
        <fullName evidence="1">Uncharacterized protein</fullName>
    </submittedName>
</protein>
<dbReference type="EMBL" id="CBUK010000168">
    <property type="protein sequence ID" value="CDI59270.1"/>
    <property type="molecule type" value="Genomic_DNA"/>
</dbReference>
<organism evidence="1 2">
    <name type="scientific">Lactobacillus helveticus CIRM-BIA 951</name>
    <dbReference type="NCBI Taxonomy" id="1226334"/>
    <lineage>
        <taxon>Bacteria</taxon>
        <taxon>Bacillati</taxon>
        <taxon>Bacillota</taxon>
        <taxon>Bacilli</taxon>
        <taxon>Lactobacillales</taxon>
        <taxon>Lactobacillaceae</taxon>
        <taxon>Lactobacillus</taxon>
    </lineage>
</organism>
<proteinExistence type="predicted"/>
<evidence type="ECO:0000313" key="2">
    <source>
        <dbReference type="Proteomes" id="UP000017248"/>
    </source>
</evidence>
<name>U6F9L4_LACHE</name>
<sequence>MVIPTHEELMIERDVVRIAGLK</sequence>
<reference evidence="1" key="1">
    <citation type="submission" date="2013-09" db="EMBL/GenBank/DDBJ databases">
        <title>Draft Genome Sequence of five Lactobacillus helveticus strains CIRM-BIA 101T, 103, 104, 951 and 953 isolated from milk product.</title>
        <authorList>
            <person name="Valence F."/>
            <person name="Chuat V."/>
            <person name="Ma L."/>
            <person name="Creno S."/>
            <person name="Falentin H."/>
            <person name="Lortal S."/>
            <person name="Bizet C."/>
            <person name="Clermont D."/>
            <person name="Loux V."/>
            <person name="Bouchier C."/>
            <person name="Cousin S."/>
        </authorList>
    </citation>
    <scope>NUCLEOTIDE SEQUENCE [LARGE SCALE GENOMIC DNA]</scope>
    <source>
        <strain evidence="1">CIRM-BIA 951</strain>
    </source>
</reference>
<gene>
    <name evidence="1" type="ORF">LHCIRMBIA951_00530</name>
</gene>
<dbReference type="Proteomes" id="UP000017248">
    <property type="component" value="Unassembled WGS sequence"/>
</dbReference>